<evidence type="ECO:0000313" key="2">
    <source>
        <dbReference type="Proteomes" id="UP000235036"/>
    </source>
</evidence>
<evidence type="ECO:0000313" key="1">
    <source>
        <dbReference type="EMBL" id="PLZ92798.1"/>
    </source>
</evidence>
<comment type="caution">
    <text evidence="1">The sequence shown here is derived from an EMBL/GenBank/DDBJ whole genome shotgun (WGS) entry which is preliminary data.</text>
</comment>
<organism evidence="1 2">
    <name type="scientific">Fischerella muscicola CCMEE 5323</name>
    <dbReference type="NCBI Taxonomy" id="2019572"/>
    <lineage>
        <taxon>Bacteria</taxon>
        <taxon>Bacillati</taxon>
        <taxon>Cyanobacteriota</taxon>
        <taxon>Cyanophyceae</taxon>
        <taxon>Nostocales</taxon>
        <taxon>Hapalosiphonaceae</taxon>
        <taxon>Fischerella</taxon>
    </lineage>
</organism>
<sequence length="86" mass="10209">MKLDSSRPDFAVQARRQDLDWSSDEFGIKTKQQHFQPNTWVRLLELPNPYSFDEALLLCAISQYEWIAWIPDHGEAVLSTRQFRRI</sequence>
<dbReference type="EMBL" id="NRQW01000100">
    <property type="protein sequence ID" value="PLZ92798.1"/>
    <property type="molecule type" value="Genomic_DNA"/>
</dbReference>
<name>A0A2N6K6Z0_FISMU</name>
<proteinExistence type="predicted"/>
<reference evidence="1 2" key="1">
    <citation type="submission" date="2017-08" db="EMBL/GenBank/DDBJ databases">
        <title>Genomes of Fischerella (Mastigocladus) sp. strains.</title>
        <authorList>
            <person name="Miller S.R."/>
        </authorList>
    </citation>
    <scope>NUCLEOTIDE SEQUENCE [LARGE SCALE GENOMIC DNA]</scope>
    <source>
        <strain evidence="1 2">CCMEE 5323</strain>
    </source>
</reference>
<accession>A0A2N6K6Z0</accession>
<protein>
    <submittedName>
        <fullName evidence="1">Uncharacterized protein</fullName>
    </submittedName>
</protein>
<dbReference type="Proteomes" id="UP000235036">
    <property type="component" value="Unassembled WGS sequence"/>
</dbReference>
<keyword evidence="2" id="KW-1185">Reference proteome</keyword>
<dbReference type="AlphaFoldDB" id="A0A2N6K6Z0"/>
<gene>
    <name evidence="1" type="ORF">CEN44_04980</name>
</gene>
<dbReference type="RefSeq" id="WP_016870345.1">
    <property type="nucleotide sequence ID" value="NZ_CAWNVR010000101.1"/>
</dbReference>